<name>A2DA35_TRIV3</name>
<evidence type="ECO:0000256" key="2">
    <source>
        <dbReference type="SAM" id="MobiDB-lite"/>
    </source>
</evidence>
<organism evidence="4 5">
    <name type="scientific">Trichomonas vaginalis (strain ATCC PRA-98 / G3)</name>
    <dbReference type="NCBI Taxonomy" id="412133"/>
    <lineage>
        <taxon>Eukaryota</taxon>
        <taxon>Metamonada</taxon>
        <taxon>Parabasalia</taxon>
        <taxon>Trichomonadida</taxon>
        <taxon>Trichomonadidae</taxon>
        <taxon>Trichomonas</taxon>
    </lineage>
</organism>
<dbReference type="SUPFAM" id="SSF54928">
    <property type="entry name" value="RNA-binding domain, RBD"/>
    <property type="match status" value="1"/>
</dbReference>
<feature type="region of interest" description="Disordered" evidence="2">
    <location>
        <begin position="154"/>
        <end position="175"/>
    </location>
</feature>
<dbReference type="Proteomes" id="UP000001542">
    <property type="component" value="Unassembled WGS sequence"/>
</dbReference>
<reference evidence="4" key="2">
    <citation type="journal article" date="2007" name="Science">
        <title>Draft genome sequence of the sexually transmitted pathogen Trichomonas vaginalis.</title>
        <authorList>
            <person name="Carlton J.M."/>
            <person name="Hirt R.P."/>
            <person name="Silva J.C."/>
            <person name="Delcher A.L."/>
            <person name="Schatz M."/>
            <person name="Zhao Q."/>
            <person name="Wortman J.R."/>
            <person name="Bidwell S.L."/>
            <person name="Alsmark U.C.M."/>
            <person name="Besteiro S."/>
            <person name="Sicheritz-Ponten T."/>
            <person name="Noel C.J."/>
            <person name="Dacks J.B."/>
            <person name="Foster P.G."/>
            <person name="Simillion C."/>
            <person name="Van de Peer Y."/>
            <person name="Miranda-Saavedra D."/>
            <person name="Barton G.J."/>
            <person name="Westrop G.D."/>
            <person name="Mueller S."/>
            <person name="Dessi D."/>
            <person name="Fiori P.L."/>
            <person name="Ren Q."/>
            <person name="Paulsen I."/>
            <person name="Zhang H."/>
            <person name="Bastida-Corcuera F.D."/>
            <person name="Simoes-Barbosa A."/>
            <person name="Brown M.T."/>
            <person name="Hayes R.D."/>
            <person name="Mukherjee M."/>
            <person name="Okumura C.Y."/>
            <person name="Schneider R."/>
            <person name="Smith A.J."/>
            <person name="Vanacova S."/>
            <person name="Villalvazo M."/>
            <person name="Haas B.J."/>
            <person name="Pertea M."/>
            <person name="Feldblyum T.V."/>
            <person name="Utterback T.R."/>
            <person name="Shu C.L."/>
            <person name="Osoegawa K."/>
            <person name="de Jong P.J."/>
            <person name="Hrdy I."/>
            <person name="Horvathova L."/>
            <person name="Zubacova Z."/>
            <person name="Dolezal P."/>
            <person name="Malik S.B."/>
            <person name="Logsdon J.M. Jr."/>
            <person name="Henze K."/>
            <person name="Gupta A."/>
            <person name="Wang C.C."/>
            <person name="Dunne R.L."/>
            <person name="Upcroft J.A."/>
            <person name="Upcroft P."/>
            <person name="White O."/>
            <person name="Salzberg S.L."/>
            <person name="Tang P."/>
            <person name="Chiu C.-H."/>
            <person name="Lee Y.-S."/>
            <person name="Embley T.M."/>
            <person name="Coombs G.H."/>
            <person name="Mottram J.C."/>
            <person name="Tachezy J."/>
            <person name="Fraser-Liggett C.M."/>
            <person name="Johnson P.J."/>
        </authorList>
    </citation>
    <scope>NUCLEOTIDE SEQUENCE [LARGE SCALE GENOMIC DNA]</scope>
    <source>
        <strain evidence="4">G3</strain>
    </source>
</reference>
<dbReference type="InterPro" id="IPR035979">
    <property type="entry name" value="RBD_domain_sf"/>
</dbReference>
<feature type="compositionally biased region" description="Basic and acidic residues" evidence="2">
    <location>
        <begin position="164"/>
        <end position="173"/>
    </location>
</feature>
<dbReference type="InterPro" id="IPR012677">
    <property type="entry name" value="Nucleotide-bd_a/b_plait_sf"/>
</dbReference>
<dbReference type="InterPro" id="IPR000504">
    <property type="entry name" value="RRM_dom"/>
</dbReference>
<reference evidence="4" key="1">
    <citation type="submission" date="2006-10" db="EMBL/GenBank/DDBJ databases">
        <authorList>
            <person name="Amadeo P."/>
            <person name="Zhao Q."/>
            <person name="Wortman J."/>
            <person name="Fraser-Liggett C."/>
            <person name="Carlton J."/>
        </authorList>
    </citation>
    <scope>NUCLEOTIDE SEQUENCE</scope>
    <source>
        <strain evidence="4">G3</strain>
    </source>
</reference>
<evidence type="ECO:0000259" key="3">
    <source>
        <dbReference type="PROSITE" id="PS50102"/>
    </source>
</evidence>
<keyword evidence="5" id="KW-1185">Reference proteome</keyword>
<gene>
    <name evidence="4" type="ORF">TVAG_476120</name>
</gene>
<dbReference type="VEuPathDB" id="TrichDB:TVAGG3_0266110"/>
<dbReference type="GO" id="GO:0003723">
    <property type="term" value="F:RNA binding"/>
    <property type="evidence" value="ECO:0000318"/>
    <property type="project" value="GO_Central"/>
</dbReference>
<dbReference type="InParanoid" id="A2DA35"/>
<dbReference type="PROSITE" id="PS50102">
    <property type="entry name" value="RRM"/>
    <property type="match status" value="1"/>
</dbReference>
<evidence type="ECO:0000313" key="4">
    <source>
        <dbReference type="EMBL" id="EAY22683.1"/>
    </source>
</evidence>
<dbReference type="SMR" id="A2DA35"/>
<dbReference type="GO" id="GO:1990904">
    <property type="term" value="C:ribonucleoprotein complex"/>
    <property type="evidence" value="ECO:0000318"/>
    <property type="project" value="GO_Central"/>
</dbReference>
<dbReference type="VEuPathDB" id="TrichDB:TVAG_476120"/>
<protein>
    <recommendedName>
        <fullName evidence="3">RRM domain-containing protein</fullName>
    </recommendedName>
</protein>
<accession>A2DA35</accession>
<dbReference type="KEGG" id="tva:5468242"/>
<keyword evidence="1" id="KW-0694">RNA-binding</keyword>
<dbReference type="EMBL" id="DS113182">
    <property type="protein sequence ID" value="EAY22683.1"/>
    <property type="molecule type" value="Genomic_DNA"/>
</dbReference>
<dbReference type="RefSeq" id="XP_001583669.1">
    <property type="nucleotide sequence ID" value="XM_001583619.1"/>
</dbReference>
<feature type="domain" description="RRM" evidence="3">
    <location>
        <begin position="73"/>
        <end position="165"/>
    </location>
</feature>
<evidence type="ECO:0000313" key="5">
    <source>
        <dbReference type="Proteomes" id="UP000001542"/>
    </source>
</evidence>
<proteinExistence type="predicted"/>
<dbReference type="Gene3D" id="3.30.70.330">
    <property type="match status" value="1"/>
</dbReference>
<dbReference type="CDD" id="cd00590">
    <property type="entry name" value="RRM_SF"/>
    <property type="match status" value="1"/>
</dbReference>
<dbReference type="AlphaFoldDB" id="A2DA35"/>
<evidence type="ECO:0000256" key="1">
    <source>
        <dbReference type="PROSITE-ProRule" id="PRU00176"/>
    </source>
</evidence>
<sequence length="197" mass="22380">MQHEIVVYITGICSQATNESVINFCILFTGEIYKVTVFPSYNGKTTSANVSVYSYSSAYNLINAINYCEVDGYTLYANICGYDSIRIQKEDLYSIFISQGHFSSERELFESCLVFGQVFRVKLLLGCAIVQFYNEESMNKALSARHIRGGKISKKTPRKVSNSKKIDKNDTPIKSDPVLLSEKQINQNWKSMKKELK</sequence>